<name>A0A0L0F8M2_9EUKA</name>
<accession>A0A0L0F8M2</accession>
<protein>
    <submittedName>
        <fullName evidence="1">Uncharacterized protein</fullName>
    </submittedName>
</protein>
<evidence type="ECO:0000313" key="2">
    <source>
        <dbReference type="Proteomes" id="UP000054560"/>
    </source>
</evidence>
<keyword evidence="2" id="KW-1185">Reference proteome</keyword>
<sequence>KRGLVAAAFGDQGSDTVRKASSRLTLEDLRFLFMGTRDEYFDTHLDAL</sequence>
<organism evidence="1 2">
    <name type="scientific">Sphaeroforma arctica JP610</name>
    <dbReference type="NCBI Taxonomy" id="667725"/>
    <lineage>
        <taxon>Eukaryota</taxon>
        <taxon>Ichthyosporea</taxon>
        <taxon>Ichthyophonida</taxon>
        <taxon>Sphaeroforma</taxon>
    </lineage>
</organism>
<reference evidence="1 2" key="1">
    <citation type="submission" date="2011-02" db="EMBL/GenBank/DDBJ databases">
        <title>The Genome Sequence of Sphaeroforma arctica JP610.</title>
        <authorList>
            <consortium name="The Broad Institute Genome Sequencing Platform"/>
            <person name="Russ C."/>
            <person name="Cuomo C."/>
            <person name="Young S.K."/>
            <person name="Zeng Q."/>
            <person name="Gargeya S."/>
            <person name="Alvarado L."/>
            <person name="Berlin A."/>
            <person name="Chapman S.B."/>
            <person name="Chen Z."/>
            <person name="Freedman E."/>
            <person name="Gellesch M."/>
            <person name="Goldberg J."/>
            <person name="Griggs A."/>
            <person name="Gujja S."/>
            <person name="Heilman E."/>
            <person name="Heiman D."/>
            <person name="Howarth C."/>
            <person name="Mehta T."/>
            <person name="Neiman D."/>
            <person name="Pearson M."/>
            <person name="Roberts A."/>
            <person name="Saif S."/>
            <person name="Shea T."/>
            <person name="Shenoy N."/>
            <person name="Sisk P."/>
            <person name="Stolte C."/>
            <person name="Sykes S."/>
            <person name="White J."/>
            <person name="Yandava C."/>
            <person name="Burger G."/>
            <person name="Gray M.W."/>
            <person name="Holland P.W.H."/>
            <person name="King N."/>
            <person name="Lang F.B.F."/>
            <person name="Roger A.J."/>
            <person name="Ruiz-Trillo I."/>
            <person name="Haas B."/>
            <person name="Nusbaum C."/>
            <person name="Birren B."/>
        </authorList>
    </citation>
    <scope>NUCLEOTIDE SEQUENCE [LARGE SCALE GENOMIC DNA]</scope>
    <source>
        <strain evidence="1 2">JP610</strain>
    </source>
</reference>
<feature type="non-terminal residue" evidence="1">
    <location>
        <position position="1"/>
    </location>
</feature>
<evidence type="ECO:0000313" key="1">
    <source>
        <dbReference type="EMBL" id="KNC72911.1"/>
    </source>
</evidence>
<proteinExistence type="predicted"/>
<dbReference type="AlphaFoldDB" id="A0A0L0F8M2"/>
<gene>
    <name evidence="1" type="ORF">SARC_14527</name>
</gene>
<dbReference type="EMBL" id="KQ246332">
    <property type="protein sequence ID" value="KNC72911.1"/>
    <property type="molecule type" value="Genomic_DNA"/>
</dbReference>
<dbReference type="GeneID" id="25915031"/>
<dbReference type="RefSeq" id="XP_014146813.1">
    <property type="nucleotide sequence ID" value="XM_014291338.1"/>
</dbReference>
<dbReference type="Proteomes" id="UP000054560">
    <property type="component" value="Unassembled WGS sequence"/>
</dbReference>